<dbReference type="OrthoDB" id="6354171at2759"/>
<dbReference type="InterPro" id="IPR013087">
    <property type="entry name" value="Znf_C2H2_type"/>
</dbReference>
<evidence type="ECO:0000256" key="4">
    <source>
        <dbReference type="ARBA" id="ARBA00022833"/>
    </source>
</evidence>
<evidence type="ECO:0000259" key="10">
    <source>
        <dbReference type="PROSITE" id="PS50157"/>
    </source>
</evidence>
<evidence type="ECO:0000313" key="12">
    <source>
        <dbReference type="Proteomes" id="UP000516437"/>
    </source>
</evidence>
<evidence type="ECO:0000256" key="6">
    <source>
        <dbReference type="ARBA" id="ARBA00023125"/>
    </source>
</evidence>
<evidence type="ECO:0000256" key="8">
    <source>
        <dbReference type="PROSITE-ProRule" id="PRU00042"/>
    </source>
</evidence>
<keyword evidence="1" id="KW-0479">Metal-binding</keyword>
<accession>A0A6A1V192</accession>
<organism evidence="11 12">
    <name type="scientific">Morella rubra</name>
    <name type="common">Chinese bayberry</name>
    <dbReference type="NCBI Taxonomy" id="262757"/>
    <lineage>
        <taxon>Eukaryota</taxon>
        <taxon>Viridiplantae</taxon>
        <taxon>Streptophyta</taxon>
        <taxon>Embryophyta</taxon>
        <taxon>Tracheophyta</taxon>
        <taxon>Spermatophyta</taxon>
        <taxon>Magnoliopsida</taxon>
        <taxon>eudicotyledons</taxon>
        <taxon>Gunneridae</taxon>
        <taxon>Pentapetalae</taxon>
        <taxon>rosids</taxon>
        <taxon>fabids</taxon>
        <taxon>Fagales</taxon>
        <taxon>Myricaceae</taxon>
        <taxon>Morella</taxon>
    </lineage>
</organism>
<keyword evidence="2" id="KW-0677">Repeat</keyword>
<feature type="compositionally biased region" description="Low complexity" evidence="9">
    <location>
        <begin position="26"/>
        <end position="35"/>
    </location>
</feature>
<name>A0A6A1V192_9ROSI</name>
<sequence>MAASSSSTPFFGIREEDQNQIKQQHSSTPTSSTAPAGPPQKKKRNQPGTPCKYPIIYQRSIYDAKLICFTNSNAFSISSDPDAEVIALSPKTLMATNRFICEVCNKGFQREQNLQLHRRGHNLPWKLKQKTTKEPKRKVYLCPEPTCVHHDPSRALGDLTGIKKHYSRKHGEKKWKCEKCSKRYAVQSDWKAHSKTCGTREYRCDCGTLFSRRDSFITHRAFCDALAQESARHPPNLSTTIGSHLYGSSNMALGLSQVGPQISSLQDQNSQSSDILRLVGARPGQFDHLLPPGIGSSFRPPQPLASSAFFMQESNQNYHREHESQERSLPNKSFHGLMQFSNLQNSTSSAPNASNLFNLNFLSNSGSNSSSNANNNDSSLPSSGLLMPNHFDSQNGTGGGGEGSNIFSGNIMADPITSGVPSLYSTSVQSNNAISHMSATALLQKAAQMGSNSSNNSASLLRTFGSSSSSGTKSDRLLVPGSLSSMFGENENHLQDLMNSFASGNSTIFGSGSGGLSTFDGYNANRSNLASMDEPKLHQNLTVSIGGSDRLTRDFLGVGQIVRSMSGVSQREQQQQQQQQQQPQHHGIDMSSLDSNRNTAPSSQPFGRGGNFQ</sequence>
<feature type="compositionally biased region" description="Polar residues" evidence="9">
    <location>
        <begin position="592"/>
        <end position="605"/>
    </location>
</feature>
<dbReference type="PROSITE" id="PS50157">
    <property type="entry name" value="ZINC_FINGER_C2H2_2"/>
    <property type="match status" value="1"/>
</dbReference>
<dbReference type="Pfam" id="PF22995">
    <property type="entry name" value="C2CH-3rd_BIRD-IDD"/>
    <property type="match status" value="1"/>
</dbReference>
<keyword evidence="5" id="KW-0805">Transcription regulation</keyword>
<dbReference type="InterPro" id="IPR055185">
    <property type="entry name" value="C2CH-4th_BIRD-IDD"/>
</dbReference>
<feature type="compositionally biased region" description="Low complexity" evidence="9">
    <location>
        <begin position="573"/>
        <end position="584"/>
    </location>
</feature>
<dbReference type="InterPro" id="IPR055186">
    <property type="entry name" value="C2H2-2nd_BIRD-IDD"/>
</dbReference>
<dbReference type="PANTHER" id="PTHR10593:SF214">
    <property type="entry name" value="PROTEIN INDETERMINATE-DOMAIN 5, CHLOROPLASTIC"/>
    <property type="match status" value="1"/>
</dbReference>
<dbReference type="FunFam" id="3.30.160.60:FF:000554">
    <property type="entry name" value="protein indeterminate-domain 12-like"/>
    <property type="match status" value="1"/>
</dbReference>
<dbReference type="PROSITE" id="PS00028">
    <property type="entry name" value="ZINC_FINGER_C2H2_1"/>
    <property type="match status" value="1"/>
</dbReference>
<dbReference type="GO" id="GO:0003677">
    <property type="term" value="F:DNA binding"/>
    <property type="evidence" value="ECO:0007669"/>
    <property type="project" value="UniProtKB-KW"/>
</dbReference>
<feature type="compositionally biased region" description="Low complexity" evidence="9">
    <location>
        <begin position="366"/>
        <end position="383"/>
    </location>
</feature>
<keyword evidence="12" id="KW-1185">Reference proteome</keyword>
<dbReference type="GO" id="GO:0005634">
    <property type="term" value="C:nucleus"/>
    <property type="evidence" value="ECO:0007669"/>
    <property type="project" value="TreeGrafter"/>
</dbReference>
<dbReference type="Proteomes" id="UP000516437">
    <property type="component" value="Chromosome 7"/>
</dbReference>
<evidence type="ECO:0000256" key="5">
    <source>
        <dbReference type="ARBA" id="ARBA00023015"/>
    </source>
</evidence>
<dbReference type="FunFam" id="3.30.160.60:FF:000131">
    <property type="entry name" value="protein indeterminate-domain 5, chloroplastic-like"/>
    <property type="match status" value="1"/>
</dbReference>
<protein>
    <submittedName>
        <fullName evidence="11">Zinc finger protein MAGPIE</fullName>
    </submittedName>
</protein>
<proteinExistence type="predicted"/>
<keyword evidence="6" id="KW-0238">DNA-binding</keyword>
<keyword evidence="7" id="KW-0804">Transcription</keyword>
<dbReference type="EMBL" id="RXIC02000025">
    <property type="protein sequence ID" value="KAB1206351.1"/>
    <property type="molecule type" value="Genomic_DNA"/>
</dbReference>
<dbReference type="GO" id="GO:0008270">
    <property type="term" value="F:zinc ion binding"/>
    <property type="evidence" value="ECO:0007669"/>
    <property type="project" value="UniProtKB-KW"/>
</dbReference>
<evidence type="ECO:0000256" key="1">
    <source>
        <dbReference type="ARBA" id="ARBA00022723"/>
    </source>
</evidence>
<dbReference type="InterPro" id="IPR031140">
    <property type="entry name" value="IDD1-16"/>
</dbReference>
<dbReference type="GO" id="GO:0003700">
    <property type="term" value="F:DNA-binding transcription factor activity"/>
    <property type="evidence" value="ECO:0007669"/>
    <property type="project" value="TreeGrafter"/>
</dbReference>
<evidence type="ECO:0000313" key="11">
    <source>
        <dbReference type="EMBL" id="KAB1206351.1"/>
    </source>
</evidence>
<gene>
    <name evidence="11" type="ORF">CJ030_MR7G018881</name>
</gene>
<dbReference type="Gene3D" id="3.30.160.60">
    <property type="entry name" value="Classic Zinc Finger"/>
    <property type="match status" value="2"/>
</dbReference>
<feature type="domain" description="C2H2-type" evidence="10">
    <location>
        <begin position="99"/>
        <end position="121"/>
    </location>
</feature>
<dbReference type="Pfam" id="PF12874">
    <property type="entry name" value="zf-met"/>
    <property type="match status" value="1"/>
</dbReference>
<evidence type="ECO:0000256" key="2">
    <source>
        <dbReference type="ARBA" id="ARBA00022737"/>
    </source>
</evidence>
<feature type="region of interest" description="Disordered" evidence="9">
    <location>
        <begin position="566"/>
        <end position="613"/>
    </location>
</feature>
<feature type="region of interest" description="Disordered" evidence="9">
    <location>
        <begin position="1"/>
        <end position="51"/>
    </location>
</feature>
<keyword evidence="3 8" id="KW-0863">Zinc-finger</keyword>
<dbReference type="InterPro" id="IPR055187">
    <property type="entry name" value="C2CH-3rd_BIRD-IDD"/>
</dbReference>
<dbReference type="AlphaFoldDB" id="A0A6A1V192"/>
<reference evidence="11 12" key="1">
    <citation type="journal article" date="2019" name="Plant Biotechnol. J.">
        <title>The red bayberry genome and genetic basis of sex determination.</title>
        <authorList>
            <person name="Jia H.M."/>
            <person name="Jia H.J."/>
            <person name="Cai Q.L."/>
            <person name="Wang Y."/>
            <person name="Zhao H.B."/>
            <person name="Yang W.F."/>
            <person name="Wang G.Y."/>
            <person name="Li Y.H."/>
            <person name="Zhan D.L."/>
            <person name="Shen Y.T."/>
            <person name="Niu Q.F."/>
            <person name="Chang L."/>
            <person name="Qiu J."/>
            <person name="Zhao L."/>
            <person name="Xie H.B."/>
            <person name="Fu W.Y."/>
            <person name="Jin J."/>
            <person name="Li X.W."/>
            <person name="Jiao Y."/>
            <person name="Zhou C.C."/>
            <person name="Tu T."/>
            <person name="Chai C.Y."/>
            <person name="Gao J.L."/>
            <person name="Fan L.J."/>
            <person name="van de Weg E."/>
            <person name="Wang J.Y."/>
            <person name="Gao Z.S."/>
        </authorList>
    </citation>
    <scope>NUCLEOTIDE SEQUENCE [LARGE SCALE GENOMIC DNA]</scope>
    <source>
        <tissue evidence="11">Leaves</tissue>
    </source>
</reference>
<dbReference type="PANTHER" id="PTHR10593">
    <property type="entry name" value="SERINE/THREONINE-PROTEIN KINASE RIO"/>
    <property type="match status" value="1"/>
</dbReference>
<dbReference type="SUPFAM" id="SSF57667">
    <property type="entry name" value="beta-beta-alpha zinc fingers"/>
    <property type="match status" value="1"/>
</dbReference>
<evidence type="ECO:0000256" key="9">
    <source>
        <dbReference type="SAM" id="MobiDB-lite"/>
    </source>
</evidence>
<comment type="caution">
    <text evidence="11">The sequence shown here is derived from an EMBL/GenBank/DDBJ whole genome shotgun (WGS) entry which is preliminary data.</text>
</comment>
<dbReference type="Pfam" id="PF22992">
    <property type="entry name" value="C2CH-4th_BIRD-IDD"/>
    <property type="match status" value="1"/>
</dbReference>
<evidence type="ECO:0000256" key="7">
    <source>
        <dbReference type="ARBA" id="ARBA00023163"/>
    </source>
</evidence>
<dbReference type="InterPro" id="IPR036236">
    <property type="entry name" value="Znf_C2H2_sf"/>
</dbReference>
<feature type="region of interest" description="Disordered" evidence="9">
    <location>
        <begin position="366"/>
        <end position="406"/>
    </location>
</feature>
<keyword evidence="4" id="KW-0862">Zinc</keyword>
<dbReference type="Pfam" id="PF22996">
    <property type="entry name" value="C2H2-2nd_BIRD-IDD"/>
    <property type="match status" value="1"/>
</dbReference>
<dbReference type="SMART" id="SM00355">
    <property type="entry name" value="ZnF_C2H2"/>
    <property type="match status" value="3"/>
</dbReference>
<evidence type="ECO:0000256" key="3">
    <source>
        <dbReference type="ARBA" id="ARBA00022771"/>
    </source>
</evidence>